<protein>
    <submittedName>
        <fullName evidence="1">Genomic scaffold, ProqFM164S02</fullName>
    </submittedName>
</protein>
<dbReference type="OrthoDB" id="4295657at2759"/>
<name>W6Q7K7_PENRF</name>
<sequence>MQYSSRQVVLMPQGGYLVTKDFTTAKSLNAIASFIIYGLDETLPTEAREVCFDWMERCLDVTFAQQQVTTALSAWLKAETKLTVWASALEDGELTLDACANVTART</sequence>
<organism evidence="1 2">
    <name type="scientific">Penicillium roqueforti (strain FM164)</name>
    <dbReference type="NCBI Taxonomy" id="1365484"/>
    <lineage>
        <taxon>Eukaryota</taxon>
        <taxon>Fungi</taxon>
        <taxon>Dikarya</taxon>
        <taxon>Ascomycota</taxon>
        <taxon>Pezizomycotina</taxon>
        <taxon>Eurotiomycetes</taxon>
        <taxon>Eurotiomycetidae</taxon>
        <taxon>Eurotiales</taxon>
        <taxon>Aspergillaceae</taxon>
        <taxon>Penicillium</taxon>
    </lineage>
</organism>
<accession>W6Q7K7</accession>
<evidence type="ECO:0000313" key="2">
    <source>
        <dbReference type="Proteomes" id="UP000030686"/>
    </source>
</evidence>
<dbReference type="Proteomes" id="UP000030686">
    <property type="component" value="Unassembled WGS sequence"/>
</dbReference>
<evidence type="ECO:0000313" key="1">
    <source>
        <dbReference type="EMBL" id="CDM31981.1"/>
    </source>
</evidence>
<dbReference type="STRING" id="1365484.W6Q7K7"/>
<gene>
    <name evidence="1" type="ORF">PROQFM164_S02g002132</name>
</gene>
<proteinExistence type="predicted"/>
<reference evidence="1" key="1">
    <citation type="journal article" date="2014" name="Nat. Commun.">
        <title>Multiple recent horizontal transfers of a large genomic region in cheese making fungi.</title>
        <authorList>
            <person name="Cheeseman K."/>
            <person name="Ropars J."/>
            <person name="Renault P."/>
            <person name="Dupont J."/>
            <person name="Gouzy J."/>
            <person name="Branca A."/>
            <person name="Abraham A.L."/>
            <person name="Ceppi M."/>
            <person name="Conseiller E."/>
            <person name="Debuchy R."/>
            <person name="Malagnac F."/>
            <person name="Goarin A."/>
            <person name="Silar P."/>
            <person name="Lacoste S."/>
            <person name="Sallet E."/>
            <person name="Bensimon A."/>
            <person name="Giraud T."/>
            <person name="Brygoo Y."/>
        </authorList>
    </citation>
    <scope>NUCLEOTIDE SEQUENCE [LARGE SCALE GENOMIC DNA]</scope>
    <source>
        <strain evidence="1">FM164</strain>
    </source>
</reference>
<keyword evidence="2" id="KW-1185">Reference proteome</keyword>
<dbReference type="EMBL" id="HG792016">
    <property type="protein sequence ID" value="CDM31981.1"/>
    <property type="molecule type" value="Genomic_DNA"/>
</dbReference>
<dbReference type="AlphaFoldDB" id="W6Q7K7"/>